<keyword evidence="4" id="KW-0479">Metal-binding</keyword>
<evidence type="ECO:0000256" key="1">
    <source>
        <dbReference type="ARBA" id="ARBA00008761"/>
    </source>
</evidence>
<evidence type="ECO:0000259" key="8">
    <source>
        <dbReference type="Pfam" id="PF01385"/>
    </source>
</evidence>
<sequence>MNIQLAHKIELNPTNVQRGYFARACGTARFVWNRGLAEWNRQYEEGLKPSGPALKKAFNAIKKEEFPWVSDVLRDANSQPFSNLQTAFGNFFKGRAKRPHFKKKGIGDSFYIANDKFRIDENRIRIPKLGWVRMKEPFCQFGKIMNATVSRTADRWFVSIGVRMNITPATCENQAVVGVDLGVRHLATLSDGEIIEGPGAYRKSEKKLRRFQQSFARKQKGSKNRERQKRKISRLHYRISCMRQDALHKLTTKLVRKFSTIVIEDLNVRGMLRNGRLAKTISDMGFYEFRRQLEYKARISGVRVIIADRWFPSSKRCSACGEKHPNLTLSDRTFVCPACSLRIDRDLNAARNLEMYPGLMVA</sequence>
<dbReference type="NCBIfam" id="TIGR01766">
    <property type="entry name" value="IS200/IS605 family accessory protein TnpB-like domain"/>
    <property type="match status" value="1"/>
</dbReference>
<dbReference type="EMBL" id="BEXT01000001">
    <property type="protein sequence ID" value="GBC61705.1"/>
    <property type="molecule type" value="Genomic_DNA"/>
</dbReference>
<keyword evidence="7" id="KW-0233">DNA recombination</keyword>
<dbReference type="Pfam" id="PF07282">
    <property type="entry name" value="Cas12f1-like_TNB"/>
    <property type="match status" value="1"/>
</dbReference>
<protein>
    <submittedName>
        <fullName evidence="11">Transposase</fullName>
    </submittedName>
</protein>
<dbReference type="InterPro" id="IPR021027">
    <property type="entry name" value="Transposase_put_HTH"/>
</dbReference>
<dbReference type="InterPro" id="IPR051399">
    <property type="entry name" value="RNA-guided_DNA_endo/Transpos"/>
</dbReference>
<comment type="similarity">
    <text evidence="2">In the N-terminal section; belongs to the transposase 2 family.</text>
</comment>
<keyword evidence="6" id="KW-0238">DNA-binding</keyword>
<evidence type="ECO:0000256" key="7">
    <source>
        <dbReference type="ARBA" id="ARBA00023172"/>
    </source>
</evidence>
<dbReference type="Proteomes" id="UP000288096">
    <property type="component" value="Unassembled WGS sequence"/>
</dbReference>
<feature type="domain" description="Cas12f1-like TNB" evidence="9">
    <location>
        <begin position="286"/>
        <end position="353"/>
    </location>
</feature>
<comment type="similarity">
    <text evidence="1">In the C-terminal section; belongs to the transposase 35 family.</text>
</comment>
<comment type="caution">
    <text evidence="11">The sequence shown here is derived from an EMBL/GenBank/DDBJ whole genome shotgun (WGS) entry which is preliminary data.</text>
</comment>
<dbReference type="GO" id="GO:0032196">
    <property type="term" value="P:transposition"/>
    <property type="evidence" value="ECO:0007669"/>
    <property type="project" value="UniProtKB-KW"/>
</dbReference>
<dbReference type="GO" id="GO:0006310">
    <property type="term" value="P:DNA recombination"/>
    <property type="evidence" value="ECO:0007669"/>
    <property type="project" value="UniProtKB-KW"/>
</dbReference>
<evidence type="ECO:0000313" key="12">
    <source>
        <dbReference type="Proteomes" id="UP000288096"/>
    </source>
</evidence>
<evidence type="ECO:0000256" key="6">
    <source>
        <dbReference type="ARBA" id="ARBA00023125"/>
    </source>
</evidence>
<evidence type="ECO:0000259" key="9">
    <source>
        <dbReference type="Pfam" id="PF07282"/>
    </source>
</evidence>
<gene>
    <name evidence="11" type="ORF">DENIS_2667</name>
</gene>
<dbReference type="RefSeq" id="WP_166405075.1">
    <property type="nucleotide sequence ID" value="NZ_BEXT01000001.1"/>
</dbReference>
<dbReference type="Pfam" id="PF01385">
    <property type="entry name" value="OrfB_IS605"/>
    <property type="match status" value="1"/>
</dbReference>
<dbReference type="AlphaFoldDB" id="A0A401FXL9"/>
<dbReference type="PANTHER" id="PTHR30405:SF25">
    <property type="entry name" value="RNA-GUIDED DNA ENDONUCLEASE INSQ-RELATED"/>
    <property type="match status" value="1"/>
</dbReference>
<dbReference type="NCBIfam" id="NF040570">
    <property type="entry name" value="guided_TnpB"/>
    <property type="match status" value="1"/>
</dbReference>
<dbReference type="GO" id="GO:0003677">
    <property type="term" value="F:DNA binding"/>
    <property type="evidence" value="ECO:0007669"/>
    <property type="project" value="UniProtKB-KW"/>
</dbReference>
<evidence type="ECO:0000256" key="5">
    <source>
        <dbReference type="ARBA" id="ARBA00022833"/>
    </source>
</evidence>
<evidence type="ECO:0000256" key="4">
    <source>
        <dbReference type="ARBA" id="ARBA00022723"/>
    </source>
</evidence>
<feature type="domain" description="Probable transposase IS891/IS1136/IS1341" evidence="8">
    <location>
        <begin position="163"/>
        <end position="274"/>
    </location>
</feature>
<organism evidence="11 12">
    <name type="scientific">Desulfonema ishimotonii</name>
    <dbReference type="NCBI Taxonomy" id="45657"/>
    <lineage>
        <taxon>Bacteria</taxon>
        <taxon>Pseudomonadati</taxon>
        <taxon>Thermodesulfobacteriota</taxon>
        <taxon>Desulfobacteria</taxon>
        <taxon>Desulfobacterales</taxon>
        <taxon>Desulfococcaceae</taxon>
        <taxon>Desulfonema</taxon>
    </lineage>
</organism>
<dbReference type="PANTHER" id="PTHR30405">
    <property type="entry name" value="TRANSPOSASE"/>
    <property type="match status" value="1"/>
</dbReference>
<keyword evidence="12" id="KW-1185">Reference proteome</keyword>
<proteinExistence type="inferred from homology"/>
<evidence type="ECO:0000256" key="2">
    <source>
        <dbReference type="ARBA" id="ARBA00011044"/>
    </source>
</evidence>
<accession>A0A401FXL9</accession>
<reference evidence="12" key="1">
    <citation type="submission" date="2017-11" db="EMBL/GenBank/DDBJ databases">
        <authorList>
            <person name="Watanabe M."/>
            <person name="Kojima H."/>
        </authorList>
    </citation>
    <scope>NUCLEOTIDE SEQUENCE [LARGE SCALE GENOMIC DNA]</scope>
    <source>
        <strain evidence="12">Tokyo 01</strain>
    </source>
</reference>
<evidence type="ECO:0000313" key="11">
    <source>
        <dbReference type="EMBL" id="GBC61705.1"/>
    </source>
</evidence>
<dbReference type="GO" id="GO:0046872">
    <property type="term" value="F:metal ion binding"/>
    <property type="evidence" value="ECO:0007669"/>
    <property type="project" value="UniProtKB-KW"/>
</dbReference>
<keyword evidence="5" id="KW-0862">Zinc</keyword>
<keyword evidence="3" id="KW-0815">Transposition</keyword>
<dbReference type="InterPro" id="IPR001959">
    <property type="entry name" value="Transposase"/>
</dbReference>
<evidence type="ECO:0000259" key="10">
    <source>
        <dbReference type="Pfam" id="PF12323"/>
    </source>
</evidence>
<dbReference type="InterPro" id="IPR010095">
    <property type="entry name" value="Cas12f1-like_TNB"/>
</dbReference>
<dbReference type="Pfam" id="PF12323">
    <property type="entry name" value="HTH_OrfB_IS605"/>
    <property type="match status" value="1"/>
</dbReference>
<evidence type="ECO:0000256" key="3">
    <source>
        <dbReference type="ARBA" id="ARBA00022578"/>
    </source>
</evidence>
<feature type="domain" description="Transposase putative helix-turn-helix" evidence="10">
    <location>
        <begin position="1"/>
        <end position="48"/>
    </location>
</feature>
<reference evidence="12" key="2">
    <citation type="submission" date="2019-01" db="EMBL/GenBank/DDBJ databases">
        <title>Genome sequence of Desulfonema ishimotonii strain Tokyo 01.</title>
        <authorList>
            <person name="Fukui M."/>
        </authorList>
    </citation>
    <scope>NUCLEOTIDE SEQUENCE [LARGE SCALE GENOMIC DNA]</scope>
    <source>
        <strain evidence="12">Tokyo 01</strain>
    </source>
</reference>
<name>A0A401FXL9_9BACT</name>